<accession>A0ABR1IQ37</accession>
<comment type="caution">
    <text evidence="2">The sequence shown here is derived from an EMBL/GenBank/DDBJ whole genome shotgun (WGS) entry which is preliminary data.</text>
</comment>
<sequence length="526" mass="59542">MILDYTSITYEEVDPDQTTRLLFAQSGHSLCQKYPMPVPSTWQFFLQERVRVHLLAPLLGEGWERRDRLQRKTHEKIGHIRQVESRRCMVEFDDGVDLWVDLRNLHKVIRVGDLVEVIGGIQSGQMGLVLESANDTVGILSRNQENIHETTVLTTHVNMCRLTQVHLRAPLPWINEHVTIMKGTFLNYTGTVVDVHLPNPFTVLEVFIPQLLYTVKVRHDYVIHTQSNRLLRHAQPLSTTQQAFRQGDWDIRPAPNLQSGSVDLEPVGEAAINHQYQISVPPAPWIGVEVLVIKGELKGRGFVKSVEHQKHARSGLGLNEAYPLRGRQRYYEPVCKVSAVPAQPLTFRSLTPPPRVATPPILTEGAILDSGPWHPSAPVPLPWPLHPELDGKRFLATYRCRGEGSDYSVKKGLEVEASPEDISPWLDNIDPSRTQKAMLVKGGPHLGKYMRPITNKYSSDGKALFTAKTFVNWGRPEEALADEWIEVAPEDLAQIPDDPNEKRWDSLMKSAREAAPKPRPPRKHKK</sequence>
<feature type="region of interest" description="Disordered" evidence="1">
    <location>
        <begin position="491"/>
        <end position="526"/>
    </location>
</feature>
<evidence type="ECO:0000256" key="1">
    <source>
        <dbReference type="SAM" id="MobiDB-lite"/>
    </source>
</evidence>
<dbReference type="InterPro" id="IPR008991">
    <property type="entry name" value="Translation_prot_SH3-like_sf"/>
</dbReference>
<dbReference type="SUPFAM" id="SSF50104">
    <property type="entry name" value="Translation proteins SH3-like domain"/>
    <property type="match status" value="1"/>
</dbReference>
<keyword evidence="3" id="KW-1185">Reference proteome</keyword>
<dbReference type="Proteomes" id="UP001498398">
    <property type="component" value="Unassembled WGS sequence"/>
</dbReference>
<organism evidence="2 3">
    <name type="scientific">Marasmiellus scandens</name>
    <dbReference type="NCBI Taxonomy" id="2682957"/>
    <lineage>
        <taxon>Eukaryota</taxon>
        <taxon>Fungi</taxon>
        <taxon>Dikarya</taxon>
        <taxon>Basidiomycota</taxon>
        <taxon>Agaricomycotina</taxon>
        <taxon>Agaricomycetes</taxon>
        <taxon>Agaricomycetidae</taxon>
        <taxon>Agaricales</taxon>
        <taxon>Marasmiineae</taxon>
        <taxon>Omphalotaceae</taxon>
        <taxon>Marasmiellus</taxon>
    </lineage>
</organism>
<proteinExistence type="predicted"/>
<dbReference type="EMBL" id="JBANRG010000103">
    <property type="protein sequence ID" value="KAK7435687.1"/>
    <property type="molecule type" value="Genomic_DNA"/>
</dbReference>
<protein>
    <submittedName>
        <fullName evidence="2">Uncharacterized protein</fullName>
    </submittedName>
</protein>
<evidence type="ECO:0000313" key="3">
    <source>
        <dbReference type="Proteomes" id="UP001498398"/>
    </source>
</evidence>
<reference evidence="2 3" key="1">
    <citation type="submission" date="2024-01" db="EMBL/GenBank/DDBJ databases">
        <title>A draft genome for the cacao thread blight pathogen Marasmiellus scandens.</title>
        <authorList>
            <person name="Baruah I.K."/>
            <person name="Leung J."/>
            <person name="Bukari Y."/>
            <person name="Amoako-Attah I."/>
            <person name="Meinhardt L.W."/>
            <person name="Bailey B.A."/>
            <person name="Cohen S.P."/>
        </authorList>
    </citation>
    <scope>NUCLEOTIDE SEQUENCE [LARGE SCALE GENOMIC DNA]</scope>
    <source>
        <strain evidence="2 3">GH-19</strain>
    </source>
</reference>
<evidence type="ECO:0000313" key="2">
    <source>
        <dbReference type="EMBL" id="KAK7435687.1"/>
    </source>
</evidence>
<feature type="compositionally biased region" description="Basic and acidic residues" evidence="1">
    <location>
        <begin position="499"/>
        <end position="516"/>
    </location>
</feature>
<name>A0ABR1IQ37_9AGAR</name>
<gene>
    <name evidence="2" type="ORF">VKT23_019520</name>
</gene>